<feature type="region of interest" description="Disordered" evidence="1">
    <location>
        <begin position="76"/>
        <end position="154"/>
    </location>
</feature>
<evidence type="ECO:0000256" key="1">
    <source>
        <dbReference type="SAM" id="MobiDB-lite"/>
    </source>
</evidence>
<evidence type="ECO:0000313" key="2">
    <source>
        <dbReference type="EMBL" id="KAJ1178638.1"/>
    </source>
</evidence>
<protein>
    <submittedName>
        <fullName evidence="2">Uncharacterized protein</fullName>
    </submittedName>
</protein>
<accession>A0AAV7TPV0</accession>
<feature type="compositionally biased region" description="Basic and acidic residues" evidence="1">
    <location>
        <begin position="174"/>
        <end position="196"/>
    </location>
</feature>
<gene>
    <name evidence="2" type="ORF">NDU88_003881</name>
</gene>
<reference evidence="2" key="1">
    <citation type="journal article" date="2022" name="bioRxiv">
        <title>Sequencing and chromosome-scale assembly of the giantPleurodeles waltlgenome.</title>
        <authorList>
            <person name="Brown T."/>
            <person name="Elewa A."/>
            <person name="Iarovenko S."/>
            <person name="Subramanian E."/>
            <person name="Araus A.J."/>
            <person name="Petzold A."/>
            <person name="Susuki M."/>
            <person name="Suzuki K.-i.T."/>
            <person name="Hayashi T."/>
            <person name="Toyoda A."/>
            <person name="Oliveira C."/>
            <person name="Osipova E."/>
            <person name="Leigh N.D."/>
            <person name="Simon A."/>
            <person name="Yun M.H."/>
        </authorList>
    </citation>
    <scope>NUCLEOTIDE SEQUENCE</scope>
    <source>
        <strain evidence="2">20211129_DDA</strain>
        <tissue evidence="2">Liver</tissue>
    </source>
</reference>
<evidence type="ECO:0000313" key="3">
    <source>
        <dbReference type="Proteomes" id="UP001066276"/>
    </source>
</evidence>
<keyword evidence="3" id="KW-1185">Reference proteome</keyword>
<dbReference type="EMBL" id="JANPWB010000006">
    <property type="protein sequence ID" value="KAJ1178638.1"/>
    <property type="molecule type" value="Genomic_DNA"/>
</dbReference>
<name>A0AAV7TPV0_PLEWA</name>
<feature type="compositionally biased region" description="Acidic residues" evidence="1">
    <location>
        <begin position="92"/>
        <end position="101"/>
    </location>
</feature>
<comment type="caution">
    <text evidence="2">The sequence shown here is derived from an EMBL/GenBank/DDBJ whole genome shotgun (WGS) entry which is preliminary data.</text>
</comment>
<feature type="compositionally biased region" description="Basic and acidic residues" evidence="1">
    <location>
        <begin position="80"/>
        <end position="91"/>
    </location>
</feature>
<organism evidence="2 3">
    <name type="scientific">Pleurodeles waltl</name>
    <name type="common">Iberian ribbed newt</name>
    <dbReference type="NCBI Taxonomy" id="8319"/>
    <lineage>
        <taxon>Eukaryota</taxon>
        <taxon>Metazoa</taxon>
        <taxon>Chordata</taxon>
        <taxon>Craniata</taxon>
        <taxon>Vertebrata</taxon>
        <taxon>Euteleostomi</taxon>
        <taxon>Amphibia</taxon>
        <taxon>Batrachia</taxon>
        <taxon>Caudata</taxon>
        <taxon>Salamandroidea</taxon>
        <taxon>Salamandridae</taxon>
        <taxon>Pleurodelinae</taxon>
        <taxon>Pleurodeles</taxon>
    </lineage>
</organism>
<feature type="region of interest" description="Disordered" evidence="1">
    <location>
        <begin position="171"/>
        <end position="196"/>
    </location>
</feature>
<proteinExistence type="predicted"/>
<dbReference type="AlphaFoldDB" id="A0AAV7TPV0"/>
<sequence>MYLSLPSDSTSKQLKLKSDREKVVTLRAPKHPAIEYGGLQAARYPGGTAGVEQGNTPLWNPDIRIPVVKYEVGLPRPRRKDTEAEEPCREYEEAEELCGQDDAEKMVQGDAVMGESRTKGPRKERNRLEQLTPGESLDEGLASPGPTTVRHVPGGAWLQQVQSCLQSRINALVGKEEGERGRKGLKEGEGRGEGIK</sequence>
<feature type="compositionally biased region" description="Basic and acidic residues" evidence="1">
    <location>
        <begin position="116"/>
        <end position="128"/>
    </location>
</feature>
<dbReference type="Proteomes" id="UP001066276">
    <property type="component" value="Chromosome 3_2"/>
</dbReference>